<protein>
    <submittedName>
        <fullName evidence="3">Uncharacterized protein</fullName>
    </submittedName>
</protein>
<evidence type="ECO:0000313" key="3">
    <source>
        <dbReference type="EMBL" id="KAJ7373234.1"/>
    </source>
</evidence>
<keyword evidence="4" id="KW-1185">Reference proteome</keyword>
<keyword evidence="1" id="KW-0175">Coiled coil</keyword>
<dbReference type="AlphaFoldDB" id="A0A9W9Z2P6"/>
<reference evidence="3" key="1">
    <citation type="submission" date="2023-01" db="EMBL/GenBank/DDBJ databases">
        <title>Genome assembly of the deep-sea coral Lophelia pertusa.</title>
        <authorList>
            <person name="Herrera S."/>
            <person name="Cordes E."/>
        </authorList>
    </citation>
    <scope>NUCLEOTIDE SEQUENCE</scope>
    <source>
        <strain evidence="3">USNM1676648</strain>
        <tissue evidence="3">Polyp</tissue>
    </source>
</reference>
<feature type="region of interest" description="Disordered" evidence="2">
    <location>
        <begin position="61"/>
        <end position="107"/>
    </location>
</feature>
<sequence>MMIMQAVEKCGREWHSMAQFMKKHSDVLGKAGDYYKNMPTNDKKSLERLRKRANKILSEKTLVQSQSRKRSNIDVEYHSDILSSGSDDTSEEAQPPKAIEEEMSQVSRRIKERDTKYIIDRTEHMAELDEPSSALQVVKRKREEERREDKFNTNGIDKACFQEFQGYFQFCDVLDKRPQRDPVQRVANLNPYTTKMGSTQRSSIWEKVTDTLNIRLVREHVGNLITKHKRKLRAEDLQEMNAEKKGKLERDRAKAEDVRMKAMEKLSETKKRADVNNELKQQDLQLRKEQQALEKEIMEATSNQQARTQEQQMEMLKVMQQQQQQQQQFMLQQQSMALMALIEKMANK</sequence>
<dbReference type="Proteomes" id="UP001163046">
    <property type="component" value="Unassembled WGS sequence"/>
</dbReference>
<gene>
    <name evidence="3" type="ORF">OS493_012822</name>
</gene>
<evidence type="ECO:0000256" key="1">
    <source>
        <dbReference type="SAM" id="Coils"/>
    </source>
</evidence>
<dbReference type="OrthoDB" id="5969387at2759"/>
<accession>A0A9W9Z2P6</accession>
<evidence type="ECO:0000256" key="2">
    <source>
        <dbReference type="SAM" id="MobiDB-lite"/>
    </source>
</evidence>
<name>A0A9W9Z2P6_9CNID</name>
<proteinExistence type="predicted"/>
<evidence type="ECO:0000313" key="4">
    <source>
        <dbReference type="Proteomes" id="UP001163046"/>
    </source>
</evidence>
<dbReference type="EMBL" id="MU826831">
    <property type="protein sequence ID" value="KAJ7373234.1"/>
    <property type="molecule type" value="Genomic_DNA"/>
</dbReference>
<organism evidence="3 4">
    <name type="scientific">Desmophyllum pertusum</name>
    <dbReference type="NCBI Taxonomy" id="174260"/>
    <lineage>
        <taxon>Eukaryota</taxon>
        <taxon>Metazoa</taxon>
        <taxon>Cnidaria</taxon>
        <taxon>Anthozoa</taxon>
        <taxon>Hexacorallia</taxon>
        <taxon>Scleractinia</taxon>
        <taxon>Caryophylliina</taxon>
        <taxon>Caryophylliidae</taxon>
        <taxon>Desmophyllum</taxon>
    </lineage>
</organism>
<feature type="coiled-coil region" evidence="1">
    <location>
        <begin position="234"/>
        <end position="299"/>
    </location>
</feature>
<comment type="caution">
    <text evidence="3">The sequence shown here is derived from an EMBL/GenBank/DDBJ whole genome shotgun (WGS) entry which is preliminary data.</text>
</comment>